<reference evidence="1 2" key="1">
    <citation type="submission" date="2016-10" db="EMBL/GenBank/DDBJ databases">
        <authorList>
            <person name="de Groot N.N."/>
        </authorList>
    </citation>
    <scope>NUCLEOTIDE SEQUENCE [LARGE SCALE GENOMIC DNA]</scope>
    <source>
        <strain evidence="1 2">CGMCC 4.5598</strain>
    </source>
</reference>
<organism evidence="1 2">
    <name type="scientific">Nonomuraea wenchangensis</name>
    <dbReference type="NCBI Taxonomy" id="568860"/>
    <lineage>
        <taxon>Bacteria</taxon>
        <taxon>Bacillati</taxon>
        <taxon>Actinomycetota</taxon>
        <taxon>Actinomycetes</taxon>
        <taxon>Streptosporangiales</taxon>
        <taxon>Streptosporangiaceae</taxon>
        <taxon>Nonomuraea</taxon>
    </lineage>
</organism>
<dbReference type="AlphaFoldDB" id="A0A1I0G9T9"/>
<evidence type="ECO:0000313" key="1">
    <source>
        <dbReference type="EMBL" id="SET67791.1"/>
    </source>
</evidence>
<gene>
    <name evidence="1" type="ORF">SAMN05421811_103822</name>
</gene>
<dbReference type="EMBL" id="FOHX01000003">
    <property type="protein sequence ID" value="SET67791.1"/>
    <property type="molecule type" value="Genomic_DNA"/>
</dbReference>
<accession>A0A1I0G9T9</accession>
<sequence length="48" mass="4952">MFSPNSRTLSPIGQSEAGVLSTVIAFAASEAPKKNAFQLWLPACTAAA</sequence>
<keyword evidence="2" id="KW-1185">Reference proteome</keyword>
<dbReference type="RefSeq" id="WP_177240631.1">
    <property type="nucleotide sequence ID" value="NZ_FOHX01000003.1"/>
</dbReference>
<proteinExistence type="predicted"/>
<name>A0A1I0G9T9_9ACTN</name>
<evidence type="ECO:0000313" key="2">
    <source>
        <dbReference type="Proteomes" id="UP000199361"/>
    </source>
</evidence>
<protein>
    <submittedName>
        <fullName evidence="1">Uncharacterized protein</fullName>
    </submittedName>
</protein>
<dbReference type="Proteomes" id="UP000199361">
    <property type="component" value="Unassembled WGS sequence"/>
</dbReference>